<dbReference type="InterPro" id="IPR001173">
    <property type="entry name" value="Glyco_trans_2-like"/>
</dbReference>
<dbReference type="PANTHER" id="PTHR22916:SF3">
    <property type="entry name" value="UDP-GLCNAC:BETAGAL BETA-1,3-N-ACETYLGLUCOSAMINYLTRANSFERASE-LIKE PROTEIN 1"/>
    <property type="match status" value="1"/>
</dbReference>
<comment type="caution">
    <text evidence="2">The sequence shown here is derived from an EMBL/GenBank/DDBJ whole genome shotgun (WGS) entry which is preliminary data.</text>
</comment>
<evidence type="ECO:0000313" key="3">
    <source>
        <dbReference type="Proteomes" id="UP000284785"/>
    </source>
</evidence>
<reference evidence="2 3" key="1">
    <citation type="submission" date="2018-08" db="EMBL/GenBank/DDBJ databases">
        <title>A genome reference for cultivated species of the human gut microbiota.</title>
        <authorList>
            <person name="Zou Y."/>
            <person name="Xue W."/>
            <person name="Luo G."/>
        </authorList>
    </citation>
    <scope>NUCLEOTIDE SEQUENCE [LARGE SCALE GENOMIC DNA]</scope>
    <source>
        <strain evidence="2 3">AM30-26</strain>
    </source>
</reference>
<evidence type="ECO:0000259" key="1">
    <source>
        <dbReference type="Pfam" id="PF00535"/>
    </source>
</evidence>
<proteinExistence type="predicted"/>
<protein>
    <submittedName>
        <fullName evidence="2">Glycosyltransferase</fullName>
    </submittedName>
</protein>
<dbReference type="AlphaFoldDB" id="A0A0P0EXS9"/>
<evidence type="ECO:0000313" key="2">
    <source>
        <dbReference type="EMBL" id="RHD88264.1"/>
    </source>
</evidence>
<keyword evidence="2" id="KW-0808">Transferase</keyword>
<gene>
    <name evidence="2" type="ORF">DW780_10840</name>
</gene>
<dbReference type="InterPro" id="IPR029044">
    <property type="entry name" value="Nucleotide-diphossugar_trans"/>
</dbReference>
<dbReference type="PANTHER" id="PTHR22916">
    <property type="entry name" value="GLYCOSYLTRANSFERASE"/>
    <property type="match status" value="1"/>
</dbReference>
<sequence length="326" mass="38957">MKDIANTPLVSIICSTYNHGLYISQCLDGFLMQKTNFPFEILIHDDASTDNTPDIIREYEHNHPQVIRPIYQKENKYSKKEDIFAKYQCSRVRGKYIAICEGDDYWIDPLKLQKQIDFLENNPDYGMIYTTSKVYNQKEGKIEKDIIGREFNGYIELLSGNCIPTLTSCIRSALVMEYLKEVEPKSKNWLMGDYPMWLWISYYHKIKFIPESTTVYRVLEESASHSNDIQKYERFILSTIDITAFYIHKFNTPLTEPYLRSLSCFYYDLYDKYMCLGMYKKARHYSKLINPSYVSARMRRRVRRFHLRFIQIRLAKWFDIKGKERK</sequence>
<dbReference type="RefSeq" id="WP_062695836.1">
    <property type="nucleotide sequence ID" value="NZ_CABJDH010000017.1"/>
</dbReference>
<dbReference type="Gene3D" id="3.90.550.10">
    <property type="entry name" value="Spore Coat Polysaccharide Biosynthesis Protein SpsA, Chain A"/>
    <property type="match status" value="1"/>
</dbReference>
<name>A0A0P0EXS9_BACT4</name>
<dbReference type="EMBL" id="QSJP01000008">
    <property type="protein sequence ID" value="RHD88264.1"/>
    <property type="molecule type" value="Genomic_DNA"/>
</dbReference>
<dbReference type="Pfam" id="PF00535">
    <property type="entry name" value="Glycos_transf_2"/>
    <property type="match status" value="1"/>
</dbReference>
<dbReference type="KEGG" id="btho:Btheta7330_04927"/>
<dbReference type="Proteomes" id="UP000284785">
    <property type="component" value="Unassembled WGS sequence"/>
</dbReference>
<accession>A0A0P0EXS9</accession>
<dbReference type="SUPFAM" id="SSF53448">
    <property type="entry name" value="Nucleotide-diphospho-sugar transferases"/>
    <property type="match status" value="1"/>
</dbReference>
<organism evidence="2 3">
    <name type="scientific">Bacteroides thetaiotaomicron</name>
    <dbReference type="NCBI Taxonomy" id="818"/>
    <lineage>
        <taxon>Bacteria</taxon>
        <taxon>Pseudomonadati</taxon>
        <taxon>Bacteroidota</taxon>
        <taxon>Bacteroidia</taxon>
        <taxon>Bacteroidales</taxon>
        <taxon>Bacteroidaceae</taxon>
        <taxon>Bacteroides</taxon>
    </lineage>
</organism>
<dbReference type="GO" id="GO:0016758">
    <property type="term" value="F:hexosyltransferase activity"/>
    <property type="evidence" value="ECO:0007669"/>
    <property type="project" value="UniProtKB-ARBA"/>
</dbReference>
<feature type="domain" description="Glycosyltransferase 2-like" evidence="1">
    <location>
        <begin position="11"/>
        <end position="145"/>
    </location>
</feature>